<dbReference type="InterPro" id="IPR036413">
    <property type="entry name" value="YaeB-like_sf"/>
</dbReference>
<dbReference type="NCBIfam" id="TIGR00104">
    <property type="entry name" value="tRNA_TsaA"/>
    <property type="match status" value="1"/>
</dbReference>
<dbReference type="AlphaFoldDB" id="A0A1E5FZA4"/>
<evidence type="ECO:0000313" key="4">
    <source>
        <dbReference type="EMBL" id="OEF95901.1"/>
    </source>
</evidence>
<reference evidence="4 5" key="1">
    <citation type="submission" date="2016-09" db="EMBL/GenBank/DDBJ databases">
        <title>Draft genome sequence for the type strain of Desulfuribacillus alkaliarsenatis AHT28, an obligately anaerobic, sulfidogenic bacterium isolated from Russian soda lake sediments.</title>
        <authorList>
            <person name="Abin C.A."/>
            <person name="Hollibaugh J.T."/>
        </authorList>
    </citation>
    <scope>NUCLEOTIDE SEQUENCE [LARGE SCALE GENOMIC DNA]</scope>
    <source>
        <strain evidence="4 5">AHT28</strain>
    </source>
</reference>
<evidence type="ECO:0000259" key="3">
    <source>
        <dbReference type="PROSITE" id="PS51668"/>
    </source>
</evidence>
<dbReference type="STRING" id="766136.BHF68_10950"/>
<comment type="caution">
    <text evidence="4">The sequence shown here is derived from an EMBL/GenBank/DDBJ whole genome shotgun (WGS) entry which is preliminary data.</text>
</comment>
<evidence type="ECO:0000313" key="5">
    <source>
        <dbReference type="Proteomes" id="UP000094296"/>
    </source>
</evidence>
<dbReference type="GO" id="GO:0008168">
    <property type="term" value="F:methyltransferase activity"/>
    <property type="evidence" value="ECO:0007669"/>
    <property type="project" value="UniProtKB-KW"/>
</dbReference>
<dbReference type="Pfam" id="PF01980">
    <property type="entry name" value="TrmO_N"/>
    <property type="match status" value="1"/>
</dbReference>
<organism evidence="4 5">
    <name type="scientific">Desulfuribacillus alkaliarsenatis</name>
    <dbReference type="NCBI Taxonomy" id="766136"/>
    <lineage>
        <taxon>Bacteria</taxon>
        <taxon>Bacillati</taxon>
        <taxon>Bacillota</taxon>
        <taxon>Desulfuribacillia</taxon>
        <taxon>Desulfuribacillales</taxon>
        <taxon>Desulfuribacillaceae</taxon>
        <taxon>Desulfuribacillus</taxon>
    </lineage>
</organism>
<dbReference type="PROSITE" id="PS51668">
    <property type="entry name" value="TSAA_2"/>
    <property type="match status" value="1"/>
</dbReference>
<protein>
    <submittedName>
        <fullName evidence="4">tRNA (N6-threonylcarbamoyladenosine(37)-N6)-methyltransferase TrmO</fullName>
    </submittedName>
</protein>
<dbReference type="Proteomes" id="UP000094296">
    <property type="component" value="Unassembled WGS sequence"/>
</dbReference>
<feature type="domain" description="TsaA-like" evidence="3">
    <location>
        <begin position="10"/>
        <end position="139"/>
    </location>
</feature>
<evidence type="ECO:0000256" key="2">
    <source>
        <dbReference type="ARBA" id="ARBA00033753"/>
    </source>
</evidence>
<dbReference type="EMBL" id="MIJE01000034">
    <property type="protein sequence ID" value="OEF95901.1"/>
    <property type="molecule type" value="Genomic_DNA"/>
</dbReference>
<evidence type="ECO:0000256" key="1">
    <source>
        <dbReference type="ARBA" id="ARBA00022691"/>
    </source>
</evidence>
<accession>A0A1E5FZA4</accession>
<proteinExistence type="inferred from homology"/>
<dbReference type="InterPro" id="IPR023370">
    <property type="entry name" value="TrmO-like_N"/>
</dbReference>
<keyword evidence="4" id="KW-0489">Methyltransferase</keyword>
<dbReference type="PANTHER" id="PTHR12818">
    <property type="entry name" value="TRNA (ADENINE(37)-N6)-METHYLTRANSFERASE"/>
    <property type="match status" value="1"/>
</dbReference>
<dbReference type="Gene3D" id="2.40.30.70">
    <property type="entry name" value="YaeB-like"/>
    <property type="match status" value="1"/>
</dbReference>
<name>A0A1E5FZA4_9FIRM</name>
<keyword evidence="4" id="KW-0808">Transferase</keyword>
<sequence>MEVVILEITISPIGYVVSDFKEPEDMPLHGKSAVIEVDPKYVEGLKMIEHNSHLWILSWFDRADRNVMVKRPVRIDPNISEFGVFALRTPPRPNPIALSLVEFDGVSGNKLYVSKYDAAHGTPVLDIKPYFQKDIVFSPDTPDIRPATIEMKREWFMEEALQHHKELCHSLVIGVRMAAIADFILGKISDSKITVHTAGSACLFDTLQGLSRGRFANPPRVSIEIIAYAGDETSLWKSVWRKDNQQLTILCNPHKIFNMDLREIQEKQDDELFEVIHSS</sequence>
<dbReference type="InterPro" id="IPR036414">
    <property type="entry name" value="YaeB_N_sf"/>
</dbReference>
<dbReference type="SUPFAM" id="SSF118196">
    <property type="entry name" value="YaeB-like"/>
    <property type="match status" value="1"/>
</dbReference>
<dbReference type="SUPFAM" id="SSF143555">
    <property type="entry name" value="FwdE-like"/>
    <property type="match status" value="1"/>
</dbReference>
<keyword evidence="1" id="KW-0949">S-adenosyl-L-methionine</keyword>
<dbReference type="Gene3D" id="3.30.1330.130">
    <property type="match status" value="1"/>
</dbReference>
<gene>
    <name evidence="4" type="ORF">BHF68_10950</name>
</gene>
<comment type="similarity">
    <text evidence="2">Belongs to the tRNA methyltransferase O family.</text>
</comment>
<dbReference type="InterPro" id="IPR040372">
    <property type="entry name" value="YaeB-like"/>
</dbReference>
<keyword evidence="5" id="KW-1185">Reference proteome</keyword>
<dbReference type="PANTHER" id="PTHR12818:SF0">
    <property type="entry name" value="TRNA (ADENINE(37)-N6)-METHYLTRANSFERASE"/>
    <property type="match status" value="1"/>
</dbReference>
<dbReference type="CDD" id="cd09281">
    <property type="entry name" value="UPF0066"/>
    <property type="match status" value="1"/>
</dbReference>
<dbReference type="GO" id="GO:0032259">
    <property type="term" value="P:methylation"/>
    <property type="evidence" value="ECO:0007669"/>
    <property type="project" value="UniProtKB-KW"/>
</dbReference>